<gene>
    <name evidence="2" type="ORF">FHS13_001714</name>
</gene>
<comment type="caution">
    <text evidence="2">The sequence shown here is derived from an EMBL/GenBank/DDBJ whole genome shotgun (WGS) entry which is preliminary data.</text>
</comment>
<reference evidence="2 3" key="1">
    <citation type="submission" date="2020-08" db="EMBL/GenBank/DDBJ databases">
        <title>Genomic Encyclopedia of Type Strains, Phase III (KMG-III): the genomes of soil and plant-associated and newly described type strains.</title>
        <authorList>
            <person name="Whitman W."/>
        </authorList>
    </citation>
    <scope>NUCLEOTIDE SEQUENCE [LARGE SCALE GENOMIC DNA]</scope>
    <source>
        <strain evidence="2 3">CECT 8712</strain>
    </source>
</reference>
<evidence type="ECO:0008006" key="4">
    <source>
        <dbReference type="Google" id="ProtNLM"/>
    </source>
</evidence>
<evidence type="ECO:0000313" key="3">
    <source>
        <dbReference type="Proteomes" id="UP000536604"/>
    </source>
</evidence>
<dbReference type="EMBL" id="JACHJO010000004">
    <property type="protein sequence ID" value="MBB6119765.1"/>
    <property type="molecule type" value="Genomic_DNA"/>
</dbReference>
<organism evidence="2 3">
    <name type="scientific">Nocardiopsis algeriensis</name>
    <dbReference type="NCBI Taxonomy" id="1478215"/>
    <lineage>
        <taxon>Bacteria</taxon>
        <taxon>Bacillati</taxon>
        <taxon>Actinomycetota</taxon>
        <taxon>Actinomycetes</taxon>
        <taxon>Streptosporangiales</taxon>
        <taxon>Nocardiopsidaceae</taxon>
        <taxon>Nocardiopsis</taxon>
    </lineage>
</organism>
<dbReference type="AlphaFoldDB" id="A0A841IT65"/>
<proteinExistence type="predicted"/>
<dbReference type="RefSeq" id="WP_184290136.1">
    <property type="nucleotide sequence ID" value="NZ_JACHJO010000004.1"/>
</dbReference>
<protein>
    <recommendedName>
        <fullName evidence="4">CRISPR-associated protein Cas6 C-terminal domain-containing protein</fullName>
    </recommendedName>
</protein>
<feature type="compositionally biased region" description="Basic residues" evidence="1">
    <location>
        <begin position="274"/>
        <end position="287"/>
    </location>
</feature>
<name>A0A841IT65_9ACTN</name>
<evidence type="ECO:0000313" key="2">
    <source>
        <dbReference type="EMBL" id="MBB6119765.1"/>
    </source>
</evidence>
<dbReference type="Gene3D" id="3.30.70.1900">
    <property type="match status" value="1"/>
</dbReference>
<accession>A0A841IT65</accession>
<evidence type="ECO:0000256" key="1">
    <source>
        <dbReference type="SAM" id="MobiDB-lite"/>
    </source>
</evidence>
<keyword evidence="3" id="KW-1185">Reference proteome</keyword>
<feature type="region of interest" description="Disordered" evidence="1">
    <location>
        <begin position="269"/>
        <end position="301"/>
    </location>
</feature>
<sequence>MPGRWTVILRDLADAARPIRPQDCHGLLNRWWPQPAGEHALAKPWAMNGWPEPLGDRIHHWTLSWLGGDAPPLDPEEAVGRVQRIGDHLLEPLSVTRTFDRGYADLLGTAGRRRPARSARLHTRTPVVTTARGAAGEHIPHVLPGPRRLFGSVHRSGGTVVGGSGAVGAVARFAPPRLAEPWLDLAADALERVRRSPLAGEEPRTAEYRRAGSLTVPGWQGAFRLELATGDGRHAAAFAALLELVELTGIGRYTAQGFGAVRVDTVTPEEPGRRKAAHRARPVRPRPHTVTEEECGGLLFD</sequence>
<dbReference type="Proteomes" id="UP000536604">
    <property type="component" value="Unassembled WGS sequence"/>
</dbReference>